<dbReference type="SUPFAM" id="SSF55874">
    <property type="entry name" value="ATPase domain of HSP90 chaperone/DNA topoisomerase II/histidine kinase"/>
    <property type="match status" value="1"/>
</dbReference>
<dbReference type="Proteomes" id="UP000005666">
    <property type="component" value="Chromosome 2"/>
</dbReference>
<dbReference type="HOGENOM" id="CLU_023861_4_1_1"/>
<comment type="subcellular location">
    <subcellularLocation>
        <location evidence="8">Mitochondrion matrix</location>
    </subcellularLocation>
</comment>
<dbReference type="OMA" id="WSYPPSA"/>
<dbReference type="InterPro" id="IPR039028">
    <property type="entry name" value="BCKD/PDK"/>
</dbReference>
<dbReference type="EMBL" id="HE612857">
    <property type="protein sequence ID" value="CCE61946.1"/>
    <property type="molecule type" value="Genomic_DNA"/>
</dbReference>
<dbReference type="InterPro" id="IPR005467">
    <property type="entry name" value="His_kinase_dom"/>
</dbReference>
<dbReference type="GeneID" id="11535037"/>
<dbReference type="AlphaFoldDB" id="G8BPL5"/>
<dbReference type="STRING" id="1071381.G8BPL5"/>
<evidence type="ECO:0000256" key="7">
    <source>
        <dbReference type="ARBA" id="ARBA00023128"/>
    </source>
</evidence>
<dbReference type="RefSeq" id="XP_003684380.1">
    <property type="nucleotide sequence ID" value="XM_003684332.1"/>
</dbReference>
<evidence type="ECO:0000256" key="5">
    <source>
        <dbReference type="ARBA" id="ARBA00022777"/>
    </source>
</evidence>
<name>G8BPL5_TETPH</name>
<dbReference type="GO" id="GO:0005524">
    <property type="term" value="F:ATP binding"/>
    <property type="evidence" value="ECO:0007669"/>
    <property type="project" value="UniProtKB-UniRule"/>
</dbReference>
<dbReference type="KEGG" id="tpf:TPHA_0B02740"/>
<keyword evidence="3 8" id="KW-0808">Transferase</keyword>
<evidence type="ECO:0000256" key="1">
    <source>
        <dbReference type="ARBA" id="ARBA00006155"/>
    </source>
</evidence>
<organism evidence="10 11">
    <name type="scientific">Tetrapisispora phaffii (strain ATCC 24235 / CBS 4417 / NBRC 1672 / NRRL Y-8282 / UCD 70-5)</name>
    <name type="common">Yeast</name>
    <name type="synonym">Fabospora phaffii</name>
    <dbReference type="NCBI Taxonomy" id="1071381"/>
    <lineage>
        <taxon>Eukaryota</taxon>
        <taxon>Fungi</taxon>
        <taxon>Dikarya</taxon>
        <taxon>Ascomycota</taxon>
        <taxon>Saccharomycotina</taxon>
        <taxon>Saccharomycetes</taxon>
        <taxon>Saccharomycetales</taxon>
        <taxon>Saccharomycetaceae</taxon>
        <taxon>Tetrapisispora</taxon>
    </lineage>
</organism>
<sequence length="442" mass="50662">MLARRSINYKKLHWLLNNVHYTLVPRIETGIAVTLCLSKNYYSTPSESLNTDHITKYDTRKKINKYESLDFNKTYDIRTNIELLIQDYANKPIPPLSYDFLTSFKPPLTDNDMYMFSIRSINLLLAYTSRRLKAIQNLPYIAVVNPNVEESNSLYLKTLTSLLSIEYPYDLHYTEKIKTLLTQFLDDHQDTLVTLSKGLQEINEIYSNAKIIAFLNDHLRDRIAMKLIATHYLTLIEQSDQIKAGTLKDSEMVGVLHRSLSISALIKRVSEFVGDLTFIQYDRVIPVKILTGENITFPCIPTNLEYVLTEVIKNASRAHIESRKPGLDSIEKPIEVSIFYNKTNNKLEIRICDFGGGIKPDVEAKMWDYSYSTVEAKKNDNLLDANLMPGEDVNSVCGMGFGLPLCRAYLKMFDDRIDIQSLLGWGTDVYIHLNGPSKELLQ</sequence>
<dbReference type="InterPro" id="IPR036784">
    <property type="entry name" value="AK/P_DHK_N_sf"/>
</dbReference>
<dbReference type="PROSITE" id="PS50109">
    <property type="entry name" value="HIS_KIN"/>
    <property type="match status" value="1"/>
</dbReference>
<dbReference type="PANTHER" id="PTHR11947:SF20">
    <property type="entry name" value="[3-METHYL-2-OXOBUTANOATE DEHYDROGENASE [LIPOAMIDE]] KINASE, MITOCHONDRIAL"/>
    <property type="match status" value="1"/>
</dbReference>
<dbReference type="InterPro" id="IPR018955">
    <property type="entry name" value="BCDHK/PDK_N"/>
</dbReference>
<keyword evidence="5 8" id="KW-0418">Kinase</keyword>
<dbReference type="GO" id="GO:0065003">
    <property type="term" value="P:protein-containing complex assembly"/>
    <property type="evidence" value="ECO:0007669"/>
    <property type="project" value="EnsemblFungi"/>
</dbReference>
<dbReference type="InterPro" id="IPR036890">
    <property type="entry name" value="HATPase_C_sf"/>
</dbReference>
<dbReference type="Gene3D" id="3.30.565.10">
    <property type="entry name" value="Histidine kinase-like ATPase, C-terminal domain"/>
    <property type="match status" value="1"/>
</dbReference>
<keyword evidence="7 8" id="KW-0496">Mitochondrion</keyword>
<keyword evidence="6 8" id="KW-0067">ATP-binding</keyword>
<dbReference type="Pfam" id="PF02518">
    <property type="entry name" value="HATPase_c"/>
    <property type="match status" value="1"/>
</dbReference>
<dbReference type="EC" id="2.7.11.-" evidence="8"/>
<evidence type="ECO:0000256" key="4">
    <source>
        <dbReference type="ARBA" id="ARBA00022741"/>
    </source>
</evidence>
<proteinExistence type="inferred from homology"/>
<evidence type="ECO:0000256" key="3">
    <source>
        <dbReference type="ARBA" id="ARBA00022679"/>
    </source>
</evidence>
<gene>
    <name evidence="10" type="primary">TPHA0B02740</name>
    <name evidence="10" type="ordered locus">TPHA_0B02740</name>
</gene>
<accession>G8BPL5</accession>
<dbReference type="GO" id="GO:0004740">
    <property type="term" value="F:pyruvate dehydrogenase (acetyl-transferring) kinase activity"/>
    <property type="evidence" value="ECO:0007669"/>
    <property type="project" value="EnsemblFungi"/>
</dbReference>
<reference evidence="10 11" key="1">
    <citation type="journal article" date="2011" name="Proc. Natl. Acad. Sci. U.S.A.">
        <title>Evolutionary erosion of yeast sex chromosomes by mating-type switching accidents.</title>
        <authorList>
            <person name="Gordon J.L."/>
            <person name="Armisen D."/>
            <person name="Proux-Wera E."/>
            <person name="Oheigeartaigh S.S."/>
            <person name="Byrne K.P."/>
            <person name="Wolfe K.H."/>
        </authorList>
    </citation>
    <scope>NUCLEOTIDE SEQUENCE [LARGE SCALE GENOMIC DNA]</scope>
    <source>
        <strain evidence="11">ATCC 24235 / CBS 4417 / NBRC 1672 / NRRL Y-8282 / UCD 70-5</strain>
    </source>
</reference>
<evidence type="ECO:0000313" key="11">
    <source>
        <dbReference type="Proteomes" id="UP000005666"/>
    </source>
</evidence>
<comment type="similarity">
    <text evidence="1 8">Belongs to the PDK/BCKDK protein kinase family.</text>
</comment>
<dbReference type="eggNOG" id="KOG0787">
    <property type="taxonomic scope" value="Eukaryota"/>
</dbReference>
<dbReference type="Pfam" id="PF10436">
    <property type="entry name" value="BCDHK_Adom3"/>
    <property type="match status" value="1"/>
</dbReference>
<evidence type="ECO:0000256" key="2">
    <source>
        <dbReference type="ARBA" id="ARBA00022553"/>
    </source>
</evidence>
<evidence type="ECO:0000313" key="10">
    <source>
        <dbReference type="EMBL" id="CCE61946.1"/>
    </source>
</evidence>
<dbReference type="OrthoDB" id="3264224at2759"/>
<evidence type="ECO:0000256" key="6">
    <source>
        <dbReference type="ARBA" id="ARBA00022840"/>
    </source>
</evidence>
<dbReference type="PANTHER" id="PTHR11947">
    <property type="entry name" value="PYRUVATE DEHYDROGENASE KINASE"/>
    <property type="match status" value="1"/>
</dbReference>
<feature type="domain" description="Histidine kinase" evidence="9">
    <location>
        <begin position="304"/>
        <end position="437"/>
    </location>
</feature>
<dbReference type="GO" id="GO:0005759">
    <property type="term" value="C:mitochondrial matrix"/>
    <property type="evidence" value="ECO:0007669"/>
    <property type="project" value="UniProtKB-SubCell"/>
</dbReference>
<keyword evidence="4 8" id="KW-0547">Nucleotide-binding</keyword>
<evidence type="ECO:0000259" key="9">
    <source>
        <dbReference type="PROSITE" id="PS50109"/>
    </source>
</evidence>
<dbReference type="SUPFAM" id="SSF69012">
    <property type="entry name" value="alpha-ketoacid dehydrogenase kinase, N-terminal domain"/>
    <property type="match status" value="1"/>
</dbReference>
<evidence type="ECO:0000256" key="8">
    <source>
        <dbReference type="RuleBase" id="RU366032"/>
    </source>
</evidence>
<dbReference type="GO" id="GO:0010906">
    <property type="term" value="P:regulation of glucose metabolic process"/>
    <property type="evidence" value="ECO:0007669"/>
    <property type="project" value="TreeGrafter"/>
</dbReference>
<dbReference type="GO" id="GO:1901524">
    <property type="term" value="P:regulation of mitophagy"/>
    <property type="evidence" value="ECO:0007669"/>
    <property type="project" value="EnsemblFungi"/>
</dbReference>
<dbReference type="InterPro" id="IPR003594">
    <property type="entry name" value="HATPase_dom"/>
</dbReference>
<protein>
    <recommendedName>
        <fullName evidence="8">Protein-serine/threonine kinase</fullName>
        <ecNumber evidence="8">2.7.11.-</ecNumber>
    </recommendedName>
</protein>
<keyword evidence="11" id="KW-1185">Reference proteome</keyword>
<dbReference type="Gene3D" id="1.20.140.20">
    <property type="entry name" value="Alpha-ketoacid/pyruvate dehydrogenase kinase, N-terminal domain"/>
    <property type="match status" value="1"/>
</dbReference>
<keyword evidence="2" id="KW-0597">Phosphoprotein</keyword>